<dbReference type="EMBL" id="JASMQC010000023">
    <property type="protein sequence ID" value="KAK1935447.1"/>
    <property type="molecule type" value="Genomic_DNA"/>
</dbReference>
<keyword evidence="2" id="KW-1185">Reference proteome</keyword>
<proteinExistence type="predicted"/>
<comment type="caution">
    <text evidence="1">The sequence shown here is derived from an EMBL/GenBank/DDBJ whole genome shotgun (WGS) entry which is preliminary data.</text>
</comment>
<name>A0AAD9GBT9_9STRA</name>
<evidence type="ECO:0000313" key="2">
    <source>
        <dbReference type="Proteomes" id="UP001259832"/>
    </source>
</evidence>
<sequence length="251" mass="29086">MTCAVHNLALCVKYCLVLHNVSFLHNLYEYVHRSTILRVQCEHKRQKRKLERLNQHKEKRALKSPATVRSRRSYCCRTRPAKFKCNNANRVALTTPLSAKMDLKDAVLAAEVEFSVIDARDRDLEDKDQKKVDPASALTAKKWVTYLRRHFHSTTPVRALNSKIAEISKKTKQVKGYRALYNRLQEISGMRVNGEVQFLDGLAEKTDKSIKWLLQKYAHLNSIKRRQMANMSSNPQFIKTAEEVLEVQFGE</sequence>
<dbReference type="AlphaFoldDB" id="A0AAD9GBT9"/>
<dbReference type="Proteomes" id="UP001259832">
    <property type="component" value="Unassembled WGS sequence"/>
</dbReference>
<protein>
    <submittedName>
        <fullName evidence="1">Uncharacterized protein</fullName>
    </submittedName>
</protein>
<gene>
    <name evidence="1" type="ORF">P3T76_010672</name>
</gene>
<organism evidence="1 2">
    <name type="scientific">Phytophthora citrophthora</name>
    <dbReference type="NCBI Taxonomy" id="4793"/>
    <lineage>
        <taxon>Eukaryota</taxon>
        <taxon>Sar</taxon>
        <taxon>Stramenopiles</taxon>
        <taxon>Oomycota</taxon>
        <taxon>Peronosporomycetes</taxon>
        <taxon>Peronosporales</taxon>
        <taxon>Peronosporaceae</taxon>
        <taxon>Phytophthora</taxon>
    </lineage>
</organism>
<evidence type="ECO:0000313" key="1">
    <source>
        <dbReference type="EMBL" id="KAK1935447.1"/>
    </source>
</evidence>
<accession>A0AAD9GBT9</accession>
<reference evidence="1" key="1">
    <citation type="submission" date="2023-08" db="EMBL/GenBank/DDBJ databases">
        <title>Reference Genome Resource for the Citrus Pathogen Phytophthora citrophthora.</title>
        <authorList>
            <person name="Moller H."/>
            <person name="Coetzee B."/>
            <person name="Rose L.J."/>
            <person name="Van Niekerk J.M."/>
        </authorList>
    </citation>
    <scope>NUCLEOTIDE SEQUENCE</scope>
    <source>
        <strain evidence="1">STE-U-9442</strain>
    </source>
</reference>